<dbReference type="EC" id="3.1.1.1" evidence="4"/>
<organism evidence="4 5">
    <name type="scientific">Kolteria novifilia</name>
    <dbReference type="NCBI Taxonomy" id="2527975"/>
    <lineage>
        <taxon>Bacteria</taxon>
        <taxon>Pseudomonadati</taxon>
        <taxon>Planctomycetota</taxon>
        <taxon>Planctomycetia</taxon>
        <taxon>Kolteriales</taxon>
        <taxon>Kolteriaceae</taxon>
        <taxon>Kolteria</taxon>
    </lineage>
</organism>
<dbReference type="SUPFAM" id="SSF53474">
    <property type="entry name" value="alpha/beta-Hydrolases"/>
    <property type="match status" value="1"/>
</dbReference>
<reference evidence="4 5" key="1">
    <citation type="submission" date="2019-02" db="EMBL/GenBank/DDBJ databases">
        <title>Deep-cultivation of Planctomycetes and their phenomic and genomic characterization uncovers novel biology.</title>
        <authorList>
            <person name="Wiegand S."/>
            <person name="Jogler M."/>
            <person name="Boedeker C."/>
            <person name="Pinto D."/>
            <person name="Vollmers J."/>
            <person name="Rivas-Marin E."/>
            <person name="Kohn T."/>
            <person name="Peeters S.H."/>
            <person name="Heuer A."/>
            <person name="Rast P."/>
            <person name="Oberbeckmann S."/>
            <person name="Bunk B."/>
            <person name="Jeske O."/>
            <person name="Meyerdierks A."/>
            <person name="Storesund J.E."/>
            <person name="Kallscheuer N."/>
            <person name="Luecker S."/>
            <person name="Lage O.M."/>
            <person name="Pohl T."/>
            <person name="Merkel B.J."/>
            <person name="Hornburger P."/>
            <person name="Mueller R.-W."/>
            <person name="Bruemmer F."/>
            <person name="Labrenz M."/>
            <person name="Spormann A.M."/>
            <person name="Op den Camp H."/>
            <person name="Overmann J."/>
            <person name="Amann R."/>
            <person name="Jetten M.S.M."/>
            <person name="Mascher T."/>
            <person name="Medema M.H."/>
            <person name="Devos D.P."/>
            <person name="Kaster A.-K."/>
            <person name="Ovreas L."/>
            <person name="Rohde M."/>
            <person name="Galperin M.Y."/>
            <person name="Jogler C."/>
        </authorList>
    </citation>
    <scope>NUCLEOTIDE SEQUENCE [LARGE SCALE GENOMIC DNA]</scope>
    <source>
        <strain evidence="4 5">Pan216</strain>
    </source>
</reference>
<dbReference type="GO" id="GO:0106435">
    <property type="term" value="F:carboxylesterase activity"/>
    <property type="evidence" value="ECO:0007669"/>
    <property type="project" value="UniProtKB-EC"/>
</dbReference>
<feature type="domain" description="BD-FAE-like" evidence="3">
    <location>
        <begin position="62"/>
        <end position="163"/>
    </location>
</feature>
<evidence type="ECO:0000313" key="5">
    <source>
        <dbReference type="Proteomes" id="UP000317093"/>
    </source>
</evidence>
<dbReference type="InterPro" id="IPR019826">
    <property type="entry name" value="Carboxylesterase_B_AS"/>
</dbReference>
<dbReference type="AlphaFoldDB" id="A0A518B4Z5"/>
<dbReference type="Proteomes" id="UP000317093">
    <property type="component" value="Chromosome"/>
</dbReference>
<evidence type="ECO:0000259" key="3">
    <source>
        <dbReference type="Pfam" id="PF20434"/>
    </source>
</evidence>
<proteinExistence type="predicted"/>
<feature type="signal peptide" evidence="2">
    <location>
        <begin position="1"/>
        <end position="28"/>
    </location>
</feature>
<gene>
    <name evidence="4" type="primary">nlhH_3</name>
    <name evidence="4" type="ORF">Pan216_29100</name>
</gene>
<evidence type="ECO:0000256" key="1">
    <source>
        <dbReference type="ARBA" id="ARBA00022801"/>
    </source>
</evidence>
<dbReference type="EMBL" id="CP036279">
    <property type="protein sequence ID" value="QDU62044.1"/>
    <property type="molecule type" value="Genomic_DNA"/>
</dbReference>
<dbReference type="InterPro" id="IPR050300">
    <property type="entry name" value="GDXG_lipolytic_enzyme"/>
</dbReference>
<dbReference type="PANTHER" id="PTHR48081:SF9">
    <property type="entry name" value="CARBOXYLESTERASE"/>
    <property type="match status" value="1"/>
</dbReference>
<dbReference type="InterPro" id="IPR049492">
    <property type="entry name" value="BD-FAE-like_dom"/>
</dbReference>
<dbReference type="InterPro" id="IPR029058">
    <property type="entry name" value="AB_hydrolase_fold"/>
</dbReference>
<keyword evidence="2" id="KW-0732">Signal</keyword>
<keyword evidence="5" id="KW-1185">Reference proteome</keyword>
<name>A0A518B4Z5_9BACT</name>
<evidence type="ECO:0000256" key="2">
    <source>
        <dbReference type="SAM" id="SignalP"/>
    </source>
</evidence>
<evidence type="ECO:0000313" key="4">
    <source>
        <dbReference type="EMBL" id="QDU62044.1"/>
    </source>
</evidence>
<feature type="chain" id="PRO_5021703164" evidence="2">
    <location>
        <begin position="29"/>
        <end position="290"/>
    </location>
</feature>
<accession>A0A518B4Z5</accession>
<dbReference type="Pfam" id="PF20434">
    <property type="entry name" value="BD-FAE"/>
    <property type="match status" value="1"/>
</dbReference>
<dbReference type="OrthoDB" id="9806180at2"/>
<protein>
    <submittedName>
        <fullName evidence="4">Carboxylesterase NlhH</fullName>
        <ecNumber evidence="4">3.1.1.1</ecNumber>
    </submittedName>
</protein>
<dbReference type="KEGG" id="knv:Pan216_29100"/>
<dbReference type="PROSITE" id="PS00122">
    <property type="entry name" value="CARBOXYLESTERASE_B_1"/>
    <property type="match status" value="1"/>
</dbReference>
<sequence length="290" mass="31749" precursor="true">MNFHLTRGLTTVLLLAIGVTAGVVSTHAQDAAKKKSAYRLEESIPYYGKEAPDEYAKERCSLDVYVPTGRKDFPTVVFFHGGGLKGGSRFIPKGLRDAGIGVVTVDYRLNPKAKCPAYLEDAAAAVAWTFNNIEKFGGDPNRIFVSGHSAGGYLASMVGLDKRWLAAHDIDADDLAGLIPLSGHTITHFTVRDERGISRNQPIIDEFAPLFHVRKEAPPLLLITGDRDLEIPTRYEENAYLESLMKTVGHPNTTLYELDGFTHGSMVDPSCPLTLKFISEIIKDQSSGAR</sequence>
<keyword evidence="1 4" id="KW-0378">Hydrolase</keyword>
<dbReference type="PANTHER" id="PTHR48081">
    <property type="entry name" value="AB HYDROLASE SUPERFAMILY PROTEIN C4A8.06C"/>
    <property type="match status" value="1"/>
</dbReference>
<dbReference type="Gene3D" id="3.40.50.1820">
    <property type="entry name" value="alpha/beta hydrolase"/>
    <property type="match status" value="1"/>
</dbReference>